<dbReference type="PANTHER" id="PTHR10151:SF120">
    <property type="entry name" value="BIS(5'-ADENOSYL)-TRIPHOSPHATASE"/>
    <property type="match status" value="1"/>
</dbReference>
<evidence type="ECO:0000256" key="1">
    <source>
        <dbReference type="SAM" id="MobiDB-lite"/>
    </source>
</evidence>
<evidence type="ECO:0000313" key="5">
    <source>
        <dbReference type="Proteomes" id="UP000001876"/>
    </source>
</evidence>
<dbReference type="Proteomes" id="UP000001876">
    <property type="component" value="Unassembled WGS sequence"/>
</dbReference>
<dbReference type="KEGG" id="mpp:MICPUCDRAFT_59639"/>
<feature type="region of interest" description="Disordered" evidence="1">
    <location>
        <begin position="200"/>
        <end position="229"/>
    </location>
</feature>
<dbReference type="GO" id="GO:0016787">
    <property type="term" value="F:hydrolase activity"/>
    <property type="evidence" value="ECO:0007669"/>
    <property type="project" value="UniProtKB-ARBA"/>
</dbReference>
<accession>C1MW62</accession>
<reference evidence="4 5" key="1">
    <citation type="journal article" date="2009" name="Science">
        <title>Green evolution and dynamic adaptations revealed by genomes of the marine picoeukaryotes Micromonas.</title>
        <authorList>
            <person name="Worden A.Z."/>
            <person name="Lee J.H."/>
            <person name="Mock T."/>
            <person name="Rouze P."/>
            <person name="Simmons M.P."/>
            <person name="Aerts A.L."/>
            <person name="Allen A.E."/>
            <person name="Cuvelier M.L."/>
            <person name="Derelle E."/>
            <person name="Everett M.V."/>
            <person name="Foulon E."/>
            <person name="Grimwood J."/>
            <person name="Gundlach H."/>
            <person name="Henrissat B."/>
            <person name="Napoli C."/>
            <person name="McDonald S.M."/>
            <person name="Parker M.S."/>
            <person name="Rombauts S."/>
            <person name="Salamov A."/>
            <person name="Von Dassow P."/>
            <person name="Badger J.H."/>
            <person name="Coutinho P.M."/>
            <person name="Demir E."/>
            <person name="Dubchak I."/>
            <person name="Gentemann C."/>
            <person name="Eikrem W."/>
            <person name="Gready J.E."/>
            <person name="John U."/>
            <person name="Lanier W."/>
            <person name="Lindquist E.A."/>
            <person name="Lucas S."/>
            <person name="Mayer K.F."/>
            <person name="Moreau H."/>
            <person name="Not F."/>
            <person name="Otillar R."/>
            <person name="Panaud O."/>
            <person name="Pangilinan J."/>
            <person name="Paulsen I."/>
            <person name="Piegu B."/>
            <person name="Poliakov A."/>
            <person name="Robbens S."/>
            <person name="Schmutz J."/>
            <person name="Toulza E."/>
            <person name="Wyss T."/>
            <person name="Zelensky A."/>
            <person name="Zhou K."/>
            <person name="Armbrust E.V."/>
            <person name="Bhattacharya D."/>
            <person name="Goodenough U.W."/>
            <person name="Van de Peer Y."/>
            <person name="Grigoriev I.V."/>
        </authorList>
    </citation>
    <scope>NUCLEOTIDE SEQUENCE [LARGE SCALE GENOMIC DNA]</scope>
    <source>
        <strain evidence="4 5">CCMP1545</strain>
    </source>
</reference>
<dbReference type="EMBL" id="GG663741">
    <property type="protein sequence ID" value="EEH55819.1"/>
    <property type="molecule type" value="Genomic_DNA"/>
</dbReference>
<dbReference type="CDD" id="cd16018">
    <property type="entry name" value="Enpp"/>
    <property type="match status" value="1"/>
</dbReference>
<keyword evidence="5" id="KW-1185">Reference proteome</keyword>
<name>C1MW62_MICPC</name>
<dbReference type="InterPro" id="IPR017850">
    <property type="entry name" value="Alkaline_phosphatase_core_sf"/>
</dbReference>
<dbReference type="InterPro" id="IPR002591">
    <property type="entry name" value="Phosphodiest/P_Trfase"/>
</dbReference>
<evidence type="ECO:0000256" key="3">
    <source>
        <dbReference type="SAM" id="SignalP"/>
    </source>
</evidence>
<evidence type="ECO:0000256" key="2">
    <source>
        <dbReference type="SAM" id="Phobius"/>
    </source>
</evidence>
<dbReference type="OrthoDB" id="415411at2759"/>
<dbReference type="GeneID" id="9685600"/>
<feature type="chain" id="PRO_5002912102" evidence="3">
    <location>
        <begin position="38"/>
        <end position="719"/>
    </location>
</feature>
<proteinExistence type="predicted"/>
<dbReference type="eggNOG" id="KOG2645">
    <property type="taxonomic scope" value="Eukaryota"/>
</dbReference>
<feature type="signal peptide" evidence="3">
    <location>
        <begin position="1"/>
        <end position="37"/>
    </location>
</feature>
<sequence>MARHGGGRHAMPRSVASTATLALVVVVFAIAPPPTAAHGSETNGVAPVLLISLDGFRASYLDAQPAAALPHLTSFWRGGVRAALTPRFVSKTFPNHYSIVTGTHERAHGIVANRFWDPYTQSWFTMDATASYWWDAAEPLWVTASRDARASKVYYWPGSEAEIRGRRPDVWKRFEHGVVPFEERVDDVARWLRDAHAAAFHHQNGPHGDDDPDGDGGGGGGPKPGFHALYLEEPDATGHLHGPDSPEVAAAVRRLDEVLGRLASAVGDDAWDRTNVIVVSDHGMATISRERIVYLGDDPCGLDFSNVAISGGNVVMGVWGRDAETGEPTADAEAAAGGFDPAAIVARVDACHPNVKAYAKDDVPDRYKYKENVRIAPVIIAADVGWTLCGYESWAGEGDGPGGGGRNASDPLNWAATHGACRETQARSISHWFPYDRVRVVNACGVDSGVDECGAHGYDNAAREMRALFMARGPAFRSDGVRLVFGGDGGENAAAPPSWALPDAADADASTFDAADASRWEKRTYAFDNVDVHDIVMRAMGMRTAPGSMLADGAPPPATDAALSEALAAALFVPSMLVPDEKGAFYFHAEEAVLNAPIEVIVFAIAFGAMAVTAGVLKYRKARMEVPARGSGGSGEEGRVGKLIRSAKLKPPRTRTRAGAWIELGDVDVDGDGGETLVPPLTPTAPPPAAVRGGRRLDGGEIEPVTTEDGYEIQPMTPV</sequence>
<protein>
    <submittedName>
        <fullName evidence="4">Predicted protein</fullName>
    </submittedName>
</protein>
<evidence type="ECO:0000313" key="4">
    <source>
        <dbReference type="EMBL" id="EEH55819.1"/>
    </source>
</evidence>
<dbReference type="Gene3D" id="3.40.720.10">
    <property type="entry name" value="Alkaline Phosphatase, subunit A"/>
    <property type="match status" value="1"/>
</dbReference>
<dbReference type="RefSeq" id="XP_003059867.1">
    <property type="nucleotide sequence ID" value="XM_003059821.1"/>
</dbReference>
<dbReference type="SUPFAM" id="SSF53649">
    <property type="entry name" value="Alkaline phosphatase-like"/>
    <property type="match status" value="1"/>
</dbReference>
<keyword evidence="2" id="KW-0472">Membrane</keyword>
<dbReference type="STRING" id="564608.C1MW62"/>
<feature type="compositionally biased region" description="Pro residues" evidence="1">
    <location>
        <begin position="680"/>
        <end position="689"/>
    </location>
</feature>
<keyword evidence="2" id="KW-0812">Transmembrane</keyword>
<feature type="region of interest" description="Disordered" evidence="1">
    <location>
        <begin position="678"/>
        <end position="703"/>
    </location>
</feature>
<gene>
    <name evidence="4" type="ORF">MICPUCDRAFT_59639</name>
</gene>
<organism evidence="5">
    <name type="scientific">Micromonas pusilla (strain CCMP1545)</name>
    <name type="common">Picoplanktonic green alga</name>
    <dbReference type="NCBI Taxonomy" id="564608"/>
    <lineage>
        <taxon>Eukaryota</taxon>
        <taxon>Viridiplantae</taxon>
        <taxon>Chlorophyta</taxon>
        <taxon>Mamiellophyceae</taxon>
        <taxon>Mamiellales</taxon>
        <taxon>Mamiellaceae</taxon>
        <taxon>Micromonas</taxon>
    </lineage>
</organism>
<keyword evidence="2" id="KW-1133">Transmembrane helix</keyword>
<dbReference type="AlphaFoldDB" id="C1MW62"/>
<keyword evidence="3" id="KW-0732">Signal</keyword>
<dbReference type="OMA" id="TITACHP"/>
<dbReference type="PANTHER" id="PTHR10151">
    <property type="entry name" value="ECTONUCLEOTIDE PYROPHOSPHATASE/PHOSPHODIESTERASE"/>
    <property type="match status" value="1"/>
</dbReference>
<dbReference type="Pfam" id="PF01663">
    <property type="entry name" value="Phosphodiest"/>
    <property type="match status" value="1"/>
</dbReference>
<feature type="transmembrane region" description="Helical" evidence="2">
    <location>
        <begin position="600"/>
        <end position="619"/>
    </location>
</feature>